<keyword evidence="2" id="KW-1185">Reference proteome</keyword>
<dbReference type="NCBIfam" id="TIGR01409">
    <property type="entry name" value="TAT_signal_seq"/>
    <property type="match status" value="1"/>
</dbReference>
<gene>
    <name evidence="1" type="ORF">ACFSAU_00265</name>
</gene>
<evidence type="ECO:0000313" key="1">
    <source>
        <dbReference type="EMBL" id="MFD1565915.1"/>
    </source>
</evidence>
<organism evidence="1 2">
    <name type="scientific">Halolamina litorea</name>
    <dbReference type="NCBI Taxonomy" id="1515593"/>
    <lineage>
        <taxon>Archaea</taxon>
        <taxon>Methanobacteriati</taxon>
        <taxon>Methanobacteriota</taxon>
        <taxon>Stenosarchaea group</taxon>
        <taxon>Halobacteria</taxon>
        <taxon>Halobacteriales</taxon>
        <taxon>Haloferacaceae</taxon>
    </lineage>
</organism>
<dbReference type="InterPro" id="IPR006311">
    <property type="entry name" value="TAT_signal"/>
</dbReference>
<comment type="caution">
    <text evidence="1">The sequence shown here is derived from an EMBL/GenBank/DDBJ whole genome shotgun (WGS) entry which is preliminary data.</text>
</comment>
<proteinExistence type="predicted"/>
<reference evidence="1 2" key="1">
    <citation type="journal article" date="2019" name="Int. J. Syst. Evol. Microbiol.">
        <title>The Global Catalogue of Microorganisms (GCM) 10K type strain sequencing project: providing services to taxonomists for standard genome sequencing and annotation.</title>
        <authorList>
            <consortium name="The Broad Institute Genomics Platform"/>
            <consortium name="The Broad Institute Genome Sequencing Center for Infectious Disease"/>
            <person name="Wu L."/>
            <person name="Ma J."/>
        </authorList>
    </citation>
    <scope>NUCLEOTIDE SEQUENCE [LARGE SCALE GENOMIC DNA]</scope>
    <source>
        <strain evidence="1 2">CGMCC 1.12859</strain>
    </source>
</reference>
<dbReference type="PROSITE" id="PS51318">
    <property type="entry name" value="TAT"/>
    <property type="match status" value="1"/>
</dbReference>
<evidence type="ECO:0000313" key="2">
    <source>
        <dbReference type="Proteomes" id="UP001597139"/>
    </source>
</evidence>
<dbReference type="InterPro" id="IPR019546">
    <property type="entry name" value="TAT_signal_bac_arc"/>
</dbReference>
<dbReference type="EMBL" id="JBHUCZ010000001">
    <property type="protein sequence ID" value="MFD1565915.1"/>
    <property type="molecule type" value="Genomic_DNA"/>
</dbReference>
<dbReference type="Proteomes" id="UP001597139">
    <property type="component" value="Unassembled WGS sequence"/>
</dbReference>
<sequence>MSKYEKHTTVSDEERREFLKALGVAGAVGAAGVTVGELNETVDASNVEALSSVGAAVSEEIAGQVDAGLLADQQAELAATLSAAPATVESGAAFESPGTAFDDIAEAGWATYGHLEEAGFFESLDEHMPAFNPERLTTSTRAFLGSEAAVEPLSDLDLGGTAGVDLVAPVINQAEKLSHFHWIASGDIPAEHQLADVLPPITQRAAGGVLLWLQNLDDHLYQDQVLFDEQILADGIWEVRGMTAGFYLMTEGAKAAGTDSDRFTDAELGALFTTSIALQEVAQRMLPVHMHWIDEESRDPGNVKIDSISI</sequence>
<accession>A0ABD6BM49</accession>
<name>A0ABD6BM49_9EURY</name>
<protein>
    <submittedName>
        <fullName evidence="1">Twin-arginine translocation signal domain-containing protein</fullName>
    </submittedName>
</protein>
<dbReference type="AlphaFoldDB" id="A0ABD6BM49"/>
<dbReference type="RefSeq" id="WP_267645157.1">
    <property type="nucleotide sequence ID" value="NZ_JANHGR010000001.1"/>
</dbReference>